<dbReference type="Proteomes" id="UP000198558">
    <property type="component" value="Unassembled WGS sequence"/>
</dbReference>
<dbReference type="GO" id="GO:0016301">
    <property type="term" value="F:kinase activity"/>
    <property type="evidence" value="ECO:0007669"/>
    <property type="project" value="UniProtKB-KW"/>
</dbReference>
<evidence type="ECO:0000313" key="2">
    <source>
        <dbReference type="Proteomes" id="UP000198558"/>
    </source>
</evidence>
<keyword evidence="1" id="KW-0808">Transferase</keyword>
<dbReference type="GeneID" id="78289744"/>
<name>A0A1I0EZX9_9FIRM</name>
<dbReference type="InterPro" id="IPR027417">
    <property type="entry name" value="P-loop_NTPase"/>
</dbReference>
<dbReference type="AlphaFoldDB" id="A0A1I0EZX9"/>
<accession>A0A1I0EZX9</accession>
<evidence type="ECO:0000313" key="1">
    <source>
        <dbReference type="EMBL" id="SET51243.1"/>
    </source>
</evidence>
<keyword evidence="1" id="KW-0418">Kinase</keyword>
<reference evidence="2" key="1">
    <citation type="submission" date="2016-10" db="EMBL/GenBank/DDBJ databases">
        <authorList>
            <person name="Varghese N."/>
            <person name="Submissions S."/>
        </authorList>
    </citation>
    <scope>NUCLEOTIDE SEQUENCE [LARGE SCALE GENOMIC DNA]</scope>
    <source>
        <strain evidence="2">DSM 1551</strain>
    </source>
</reference>
<dbReference type="Gene3D" id="3.40.50.300">
    <property type="entry name" value="P-loop containing nucleotide triphosphate hydrolases"/>
    <property type="match status" value="1"/>
</dbReference>
<dbReference type="EMBL" id="FOIN01000015">
    <property type="protein sequence ID" value="SET51243.1"/>
    <property type="molecule type" value="Genomic_DNA"/>
</dbReference>
<organism evidence="1 2">
    <name type="scientific">Thomasclavelia cocleata</name>
    <dbReference type="NCBI Taxonomy" id="69824"/>
    <lineage>
        <taxon>Bacteria</taxon>
        <taxon>Bacillati</taxon>
        <taxon>Bacillota</taxon>
        <taxon>Erysipelotrichia</taxon>
        <taxon>Erysipelotrichales</taxon>
        <taxon>Coprobacillaceae</taxon>
        <taxon>Thomasclavelia</taxon>
    </lineage>
</organism>
<proteinExistence type="predicted"/>
<dbReference type="RefSeq" id="WP_177165826.1">
    <property type="nucleotide sequence ID" value="NZ_FOIN01000015.1"/>
</dbReference>
<dbReference type="SUPFAM" id="SSF52540">
    <property type="entry name" value="P-loop containing nucleoside triphosphate hydrolases"/>
    <property type="match status" value="2"/>
</dbReference>
<protein>
    <submittedName>
        <fullName evidence="1">Uridine kinase</fullName>
    </submittedName>
</protein>
<keyword evidence="2" id="KW-1185">Reference proteome</keyword>
<sequence length="346" mass="41291">MKEIILAHLSSYPLMTGKDIIKLLFQSEFAGEHIIKNSSQTYNHLKQECQNLNNKTYQIEPIGNNLVRFHLFNADEIELYTINQLFVCSAYHHNGSKEELIRTLKQIRQIDLPIIDLNNEIDNYLQQNCPIISHSNIYRETYKPHYRVMKVEFAYYYPILLEINKLLLVKSEIKIAIDGMSASGKSTLANILDMIYDCNIFHMDDFFLQLFQRNEKRLNSIGENIDHERFKNEVLMPLTKQQEVWYRRFDCTRMRLENNVVKMNYKNINIIEGSYSMHHDLIGYYDYKIALKISSDIQTKRIIKRNGIDMFERFKDIWIPMENDYFKFFKIYEQADIVLDNTDIEI</sequence>
<gene>
    <name evidence="1" type="ORF">SAMN04489758_11558</name>
</gene>